<dbReference type="AlphaFoldDB" id="A0A7X6L0C0"/>
<dbReference type="EMBL" id="JAAXOS010000002">
    <property type="protein sequence ID" value="NKY25529.1"/>
    <property type="molecule type" value="Genomic_DNA"/>
</dbReference>
<gene>
    <name evidence="1" type="ORF">HGB38_04665</name>
</gene>
<accession>A0A7X6L0C0</accession>
<keyword evidence="2" id="KW-1185">Reference proteome</keyword>
<protein>
    <submittedName>
        <fullName evidence="1">Uncharacterized protein</fullName>
    </submittedName>
</protein>
<dbReference type="Proteomes" id="UP000540698">
    <property type="component" value="Unassembled WGS sequence"/>
</dbReference>
<dbReference type="RefSeq" id="WP_157114279.1">
    <property type="nucleotide sequence ID" value="NZ_JAAXOS010000002.1"/>
</dbReference>
<proteinExistence type="predicted"/>
<name>A0A7X6L0C0_9NOCA</name>
<sequence>MTDPQNESSDETTRKLTPEEMRAFEEMRKSIISKMSGMKLPELTFPFPIIKFESPLTDAIERINSARTSSLIDLSRSLTANMPKFHLDLPALSIDYSRLFGPTQNLQNLVLRHQVDTASLDAFKRIYEEQRRQFESILDLSSFQKIVDSYFPPNWRGAKFDDTLDLELLILDEGLALGWVPDADLLQKLFDASTRQERRRLLGRHWKSILKSCRSNLVSVDDSELTSYRDFALKAIDSLEAGFTEGGQALAANLLDTMLRETLDGTDRRLVTHQGNRLDLNSLPFRASIVFGGIWGSFTEFWASRGDEVPRAYSRHASAHAVGRRQYSRINAVIAIMHVTAYIKLLESGDLNP</sequence>
<comment type="caution">
    <text evidence="1">The sequence shown here is derived from an EMBL/GenBank/DDBJ whole genome shotgun (WGS) entry which is preliminary data.</text>
</comment>
<reference evidence="1 2" key="1">
    <citation type="submission" date="2020-04" db="EMBL/GenBank/DDBJ databases">
        <title>MicrobeNet Type strains.</title>
        <authorList>
            <person name="Nicholson A.C."/>
        </authorList>
    </citation>
    <scope>NUCLEOTIDE SEQUENCE [LARGE SCALE GENOMIC DNA]</scope>
    <source>
        <strain evidence="1 2">DSM 44956</strain>
    </source>
</reference>
<organism evidence="1 2">
    <name type="scientific">Nocardia gamkensis</name>
    <dbReference type="NCBI Taxonomy" id="352869"/>
    <lineage>
        <taxon>Bacteria</taxon>
        <taxon>Bacillati</taxon>
        <taxon>Actinomycetota</taxon>
        <taxon>Actinomycetes</taxon>
        <taxon>Mycobacteriales</taxon>
        <taxon>Nocardiaceae</taxon>
        <taxon>Nocardia</taxon>
    </lineage>
</organism>
<evidence type="ECO:0000313" key="1">
    <source>
        <dbReference type="EMBL" id="NKY25529.1"/>
    </source>
</evidence>
<evidence type="ECO:0000313" key="2">
    <source>
        <dbReference type="Proteomes" id="UP000540698"/>
    </source>
</evidence>